<evidence type="ECO:0000256" key="1">
    <source>
        <dbReference type="ARBA" id="ARBA00009831"/>
    </source>
</evidence>
<dbReference type="AlphaFoldDB" id="A0AA47P183"/>
<organism evidence="4 5">
    <name type="scientific">Merluccius polli</name>
    <name type="common">Benguela hake</name>
    <name type="synonym">Merluccius cadenati</name>
    <dbReference type="NCBI Taxonomy" id="89951"/>
    <lineage>
        <taxon>Eukaryota</taxon>
        <taxon>Metazoa</taxon>
        <taxon>Chordata</taxon>
        <taxon>Craniata</taxon>
        <taxon>Vertebrata</taxon>
        <taxon>Euteleostomi</taxon>
        <taxon>Actinopterygii</taxon>
        <taxon>Neopterygii</taxon>
        <taxon>Teleostei</taxon>
        <taxon>Neoteleostei</taxon>
        <taxon>Acanthomorphata</taxon>
        <taxon>Zeiogadaria</taxon>
        <taxon>Gadariae</taxon>
        <taxon>Gadiformes</taxon>
        <taxon>Gadoidei</taxon>
        <taxon>Merlucciidae</taxon>
        <taxon>Merluccius</taxon>
    </lineage>
</organism>
<proteinExistence type="inferred from homology"/>
<dbReference type="Proteomes" id="UP001174136">
    <property type="component" value="Unassembled WGS sequence"/>
</dbReference>
<comment type="caution">
    <text evidence="4">The sequence shown here is derived from an EMBL/GenBank/DDBJ whole genome shotgun (WGS) entry which is preliminary data.</text>
</comment>
<dbReference type="PANTHER" id="PTHR34007:SF1">
    <property type="entry name" value="AEROLYSIN-LIKE PROTEIN-RELATED"/>
    <property type="match status" value="1"/>
</dbReference>
<dbReference type="SUPFAM" id="SSF56973">
    <property type="entry name" value="Aerolisin/ETX pore-forming domain"/>
    <property type="match status" value="1"/>
</dbReference>
<comment type="similarity">
    <text evidence="1">Belongs to the aerolysin family.</text>
</comment>
<reference evidence="4" key="1">
    <citation type="journal article" date="2023" name="Front. Mar. Sci.">
        <title>A new Merluccius polli reference genome to investigate the effects of global change in West African waters.</title>
        <authorList>
            <person name="Mateo J.L."/>
            <person name="Blanco-Fernandez C."/>
            <person name="Garcia-Vazquez E."/>
            <person name="Machado-Schiaffino G."/>
        </authorList>
    </citation>
    <scope>NUCLEOTIDE SEQUENCE</scope>
    <source>
        <strain evidence="4">C29</strain>
        <tissue evidence="4">Fin</tissue>
    </source>
</reference>
<feature type="domain" description="Aerolysin-like C-terminal" evidence="3">
    <location>
        <begin position="15"/>
        <end position="130"/>
    </location>
</feature>
<keyword evidence="5" id="KW-1185">Reference proteome</keyword>
<name>A0AA47P183_MERPO</name>
<gene>
    <name evidence="4" type="primary">aep1_3</name>
    <name evidence="4" type="ORF">N1851_016934</name>
</gene>
<dbReference type="EMBL" id="JAOPHQ010003091">
    <property type="protein sequence ID" value="KAK0144695.1"/>
    <property type="molecule type" value="Genomic_DNA"/>
</dbReference>
<evidence type="ECO:0000259" key="3">
    <source>
        <dbReference type="Pfam" id="PF01117"/>
    </source>
</evidence>
<protein>
    <submittedName>
        <fullName evidence="4">Aerolysin-like protein</fullName>
    </submittedName>
</protein>
<dbReference type="Gene3D" id="2.170.15.10">
    <property type="entry name" value="Proaerolysin, chain A, domain 3"/>
    <property type="match status" value="1"/>
</dbReference>
<dbReference type="Pfam" id="PF01117">
    <property type="entry name" value="Aerolysin"/>
    <property type="match status" value="1"/>
</dbReference>
<dbReference type="InterPro" id="IPR055267">
    <property type="entry name" value="Aerolysin-like_C"/>
</dbReference>
<dbReference type="InterPro" id="IPR053280">
    <property type="entry name" value="Aerolysin-like_pore-former"/>
</dbReference>
<evidence type="ECO:0000313" key="4">
    <source>
        <dbReference type="EMBL" id="KAK0144695.1"/>
    </source>
</evidence>
<evidence type="ECO:0000313" key="5">
    <source>
        <dbReference type="Proteomes" id="UP001174136"/>
    </source>
</evidence>
<evidence type="ECO:0000256" key="2">
    <source>
        <dbReference type="ARBA" id="ARBA00023157"/>
    </source>
</evidence>
<dbReference type="PANTHER" id="PTHR34007">
    <property type="entry name" value="AEROLYSIN-LIKE PROTEIN-RELATED"/>
    <property type="match status" value="1"/>
</dbReference>
<keyword evidence="2" id="KW-1015">Disulfide bond</keyword>
<sequence length="165" mass="17817">MTYPSLAIYTPQVQKEYIKSVSYANDTTADQEYTCEYSRSVIKSTTWSTTSKIEFAVNTSVTAGIPEIASVSAGYSMTVGAEQTTSMTQRETKTESDAVKVKVPAGKKVSVEVSVGRADIDLPYSATVKITCKNGSKLVFPSTGQYNGVSYTTVNVKTTESELVE</sequence>
<accession>A0AA47P183</accession>